<sequence>MGEADKTIHTVDPSLYTVRKSWADYEQRPIFYVAHPDLGDLVAQFWSKREAQAWIDKKKQVSKRKERVSIAPNWVDTIREVKQLPGPLKVADEGEENIYFSDADGERHFFKYGTEANKSAFYKIIRQQRRPNPGKAKKMAKKQRTAAQKAATKITPIIRKAVVRRTIWGIPSPLAMPASKRV</sequence>
<dbReference type="EMBL" id="LAZR01052442">
    <property type="protein sequence ID" value="KKK82948.1"/>
    <property type="molecule type" value="Genomic_DNA"/>
</dbReference>
<protein>
    <submittedName>
        <fullName evidence="1">Uncharacterized protein</fullName>
    </submittedName>
</protein>
<name>A0A0F8YNG6_9ZZZZ</name>
<comment type="caution">
    <text evidence="1">The sequence shown here is derived from an EMBL/GenBank/DDBJ whole genome shotgun (WGS) entry which is preliminary data.</text>
</comment>
<accession>A0A0F8YNG6</accession>
<organism evidence="1">
    <name type="scientific">marine sediment metagenome</name>
    <dbReference type="NCBI Taxonomy" id="412755"/>
    <lineage>
        <taxon>unclassified sequences</taxon>
        <taxon>metagenomes</taxon>
        <taxon>ecological metagenomes</taxon>
    </lineage>
</organism>
<evidence type="ECO:0000313" key="1">
    <source>
        <dbReference type="EMBL" id="KKK82948.1"/>
    </source>
</evidence>
<reference evidence="1" key="1">
    <citation type="journal article" date="2015" name="Nature">
        <title>Complex archaea that bridge the gap between prokaryotes and eukaryotes.</title>
        <authorList>
            <person name="Spang A."/>
            <person name="Saw J.H."/>
            <person name="Jorgensen S.L."/>
            <person name="Zaremba-Niedzwiedzka K."/>
            <person name="Martijn J."/>
            <person name="Lind A.E."/>
            <person name="van Eijk R."/>
            <person name="Schleper C."/>
            <person name="Guy L."/>
            <person name="Ettema T.J."/>
        </authorList>
    </citation>
    <scope>NUCLEOTIDE SEQUENCE</scope>
</reference>
<dbReference type="AlphaFoldDB" id="A0A0F8YNG6"/>
<proteinExistence type="predicted"/>
<gene>
    <name evidence="1" type="ORF">LCGC14_2798290</name>
</gene>